<name>A0A3S3DZ05_9NOCA</name>
<organism evidence="1 2">
    <name type="scientific">Rhodococcus spongiicola</name>
    <dbReference type="NCBI Taxonomy" id="2487352"/>
    <lineage>
        <taxon>Bacteria</taxon>
        <taxon>Bacillati</taxon>
        <taxon>Actinomycetota</taxon>
        <taxon>Actinomycetes</taxon>
        <taxon>Mycobacteriales</taxon>
        <taxon>Nocardiaceae</taxon>
        <taxon>Rhodococcus</taxon>
    </lineage>
</organism>
<evidence type="ECO:0000313" key="1">
    <source>
        <dbReference type="EMBL" id="RVW01504.1"/>
    </source>
</evidence>
<sequence>MWTGLFRAAAGVRLGQLEPKALITADGYRFGGCAKAAAVPVRDTISLRFAPSALAGRRSLRSRHCGCPRT</sequence>
<evidence type="ECO:0000313" key="2">
    <source>
        <dbReference type="Proteomes" id="UP000284333"/>
    </source>
</evidence>
<dbReference type="AlphaFoldDB" id="A0A3S3DZ05"/>
<gene>
    <name evidence="1" type="ORF">EF834_13780</name>
</gene>
<dbReference type="Proteomes" id="UP000284333">
    <property type="component" value="Unassembled WGS sequence"/>
</dbReference>
<accession>A0A3S3DZ05</accession>
<dbReference type="EMBL" id="RKLN01000005">
    <property type="protein sequence ID" value="RVW01504.1"/>
    <property type="molecule type" value="Genomic_DNA"/>
</dbReference>
<keyword evidence="2" id="KW-1185">Reference proteome</keyword>
<proteinExistence type="predicted"/>
<protein>
    <submittedName>
        <fullName evidence="1">Uncharacterized protein</fullName>
    </submittedName>
</protein>
<reference evidence="1 2" key="1">
    <citation type="submission" date="2018-11" db="EMBL/GenBank/DDBJ databases">
        <title>Rhodococcus spongicola sp. nov. and Rhodococcus xishaensis sp. nov. from marine sponges.</title>
        <authorList>
            <person name="Li L."/>
            <person name="Lin H.W."/>
        </authorList>
    </citation>
    <scope>NUCLEOTIDE SEQUENCE [LARGE SCALE GENOMIC DNA]</scope>
    <source>
        <strain evidence="1 2">LHW50502</strain>
    </source>
</reference>
<comment type="caution">
    <text evidence="1">The sequence shown here is derived from an EMBL/GenBank/DDBJ whole genome shotgun (WGS) entry which is preliminary data.</text>
</comment>